<dbReference type="Proteomes" id="UP000801492">
    <property type="component" value="Unassembled WGS sequence"/>
</dbReference>
<evidence type="ECO:0000313" key="3">
    <source>
        <dbReference type="Proteomes" id="UP000801492"/>
    </source>
</evidence>
<evidence type="ECO:0000256" key="1">
    <source>
        <dbReference type="SAM" id="MobiDB-lite"/>
    </source>
</evidence>
<accession>A0A8K0FXL0</accession>
<comment type="caution">
    <text evidence="2">The sequence shown here is derived from an EMBL/GenBank/DDBJ whole genome shotgun (WGS) entry which is preliminary data.</text>
</comment>
<reference evidence="2" key="1">
    <citation type="submission" date="2019-08" db="EMBL/GenBank/DDBJ databases">
        <title>The genome of the North American firefly Photinus pyralis.</title>
        <authorList>
            <consortium name="Photinus pyralis genome working group"/>
            <person name="Fallon T.R."/>
            <person name="Sander Lower S.E."/>
            <person name="Weng J.-K."/>
        </authorList>
    </citation>
    <scope>NUCLEOTIDE SEQUENCE</scope>
    <source>
        <strain evidence="2">TRF0915ILg1</strain>
        <tissue evidence="2">Whole body</tissue>
    </source>
</reference>
<proteinExistence type="predicted"/>
<dbReference type="EMBL" id="VTPC01090219">
    <property type="protein sequence ID" value="KAF2884145.1"/>
    <property type="molecule type" value="Genomic_DNA"/>
</dbReference>
<name>A0A8K0FXL0_IGNLU</name>
<protein>
    <submittedName>
        <fullName evidence="2">Uncharacterized protein</fullName>
    </submittedName>
</protein>
<evidence type="ECO:0000313" key="2">
    <source>
        <dbReference type="EMBL" id="KAF2884145.1"/>
    </source>
</evidence>
<dbReference type="OrthoDB" id="6750366at2759"/>
<feature type="compositionally biased region" description="Acidic residues" evidence="1">
    <location>
        <begin position="81"/>
        <end position="92"/>
    </location>
</feature>
<gene>
    <name evidence="2" type="ORF">ILUMI_22034</name>
</gene>
<organism evidence="2 3">
    <name type="scientific">Ignelater luminosus</name>
    <name type="common">Cucubano</name>
    <name type="synonym">Pyrophorus luminosus</name>
    <dbReference type="NCBI Taxonomy" id="2038154"/>
    <lineage>
        <taxon>Eukaryota</taxon>
        <taxon>Metazoa</taxon>
        <taxon>Ecdysozoa</taxon>
        <taxon>Arthropoda</taxon>
        <taxon>Hexapoda</taxon>
        <taxon>Insecta</taxon>
        <taxon>Pterygota</taxon>
        <taxon>Neoptera</taxon>
        <taxon>Endopterygota</taxon>
        <taxon>Coleoptera</taxon>
        <taxon>Polyphaga</taxon>
        <taxon>Elateriformia</taxon>
        <taxon>Elateroidea</taxon>
        <taxon>Elateridae</taxon>
        <taxon>Agrypninae</taxon>
        <taxon>Pyrophorini</taxon>
        <taxon>Ignelater</taxon>
    </lineage>
</organism>
<feature type="region of interest" description="Disordered" evidence="1">
    <location>
        <begin position="66"/>
        <end position="92"/>
    </location>
</feature>
<keyword evidence="3" id="KW-1185">Reference proteome</keyword>
<sequence>MGLLVDVPKAGFGRTNDGNSSRRFLFNRNLSAEITGVDSHLIHRLKARKTTKPFLKESLEMLLSTKPPQSMVDVSDKEESIIETEESSDEEP</sequence>
<dbReference type="AlphaFoldDB" id="A0A8K0FXL0"/>